<dbReference type="InterPro" id="IPR000524">
    <property type="entry name" value="Tscrpt_reg_HTH_GntR"/>
</dbReference>
<reference evidence="5" key="1">
    <citation type="journal article" date="2014" name="Int. J. Syst. Evol. Microbiol.">
        <title>Complete genome sequence of Corynebacterium casei LMG S-19264T (=DSM 44701T), isolated from a smear-ripened cheese.</title>
        <authorList>
            <consortium name="US DOE Joint Genome Institute (JGI-PGF)"/>
            <person name="Walter F."/>
            <person name="Albersmeier A."/>
            <person name="Kalinowski J."/>
            <person name="Ruckert C."/>
        </authorList>
    </citation>
    <scope>NUCLEOTIDE SEQUENCE</scope>
    <source>
        <strain evidence="5">JCM 13583</strain>
    </source>
</reference>
<evidence type="ECO:0000313" key="6">
    <source>
        <dbReference type="Proteomes" id="UP000632195"/>
    </source>
</evidence>
<dbReference type="Gene3D" id="1.20.120.530">
    <property type="entry name" value="GntR ligand-binding domain-like"/>
    <property type="match status" value="1"/>
</dbReference>
<dbReference type="Pfam" id="PF07729">
    <property type="entry name" value="FCD"/>
    <property type="match status" value="1"/>
</dbReference>
<proteinExistence type="predicted"/>
<keyword evidence="3" id="KW-0804">Transcription</keyword>
<dbReference type="InterPro" id="IPR008920">
    <property type="entry name" value="TF_FadR/GntR_C"/>
</dbReference>
<evidence type="ECO:0000313" key="5">
    <source>
        <dbReference type="EMBL" id="GGM66652.1"/>
    </source>
</evidence>
<protein>
    <submittedName>
        <fullName evidence="5">GntR family transcriptional regulator</fullName>
    </submittedName>
</protein>
<dbReference type="SUPFAM" id="SSF46785">
    <property type="entry name" value="Winged helix' DNA-binding domain"/>
    <property type="match status" value="1"/>
</dbReference>
<dbReference type="Pfam" id="PF00392">
    <property type="entry name" value="GntR"/>
    <property type="match status" value="1"/>
</dbReference>
<dbReference type="GO" id="GO:0003700">
    <property type="term" value="F:DNA-binding transcription factor activity"/>
    <property type="evidence" value="ECO:0007669"/>
    <property type="project" value="InterPro"/>
</dbReference>
<dbReference type="PROSITE" id="PS50949">
    <property type="entry name" value="HTH_GNTR"/>
    <property type="match status" value="1"/>
</dbReference>
<dbReference type="Proteomes" id="UP000632195">
    <property type="component" value="Unassembled WGS sequence"/>
</dbReference>
<dbReference type="SMART" id="SM00345">
    <property type="entry name" value="HTH_GNTR"/>
    <property type="match status" value="1"/>
</dbReference>
<name>A0AA37F8M0_9ARCH</name>
<sequence length="223" mass="25672">MDAQSQREKDNLSEVAYRSLINKIVYGEIHMGQTLTETQLIKLLGMSRTPIREALIALETEGLLFRTGRSFSVLFLSAEEIKEMYQVRVILEAEAARLFAKNATEDNLRALAAVLDELRKLNESKNPEPYVLADVSSRFHSTIAAGSGNRYVEKYANDIRLKLRVVRVSLFTSLDRMNDELKEHTEIFQSLKERDSEGAWKKMYEHETKTMQYVIEKVIPRLV</sequence>
<keyword evidence="1" id="KW-0805">Transcription regulation</keyword>
<dbReference type="AlphaFoldDB" id="A0AA37F8M0"/>
<organism evidence="5 6">
    <name type="scientific">Thermogymnomonas acidicola</name>
    <dbReference type="NCBI Taxonomy" id="399579"/>
    <lineage>
        <taxon>Archaea</taxon>
        <taxon>Methanobacteriati</taxon>
        <taxon>Thermoplasmatota</taxon>
        <taxon>Thermoplasmata</taxon>
        <taxon>Thermoplasmatales</taxon>
        <taxon>Thermogymnomonas</taxon>
    </lineage>
</organism>
<dbReference type="SUPFAM" id="SSF48008">
    <property type="entry name" value="GntR ligand-binding domain-like"/>
    <property type="match status" value="1"/>
</dbReference>
<dbReference type="PANTHER" id="PTHR43537:SF5">
    <property type="entry name" value="UXU OPERON TRANSCRIPTIONAL REGULATOR"/>
    <property type="match status" value="1"/>
</dbReference>
<dbReference type="Gene3D" id="1.10.10.10">
    <property type="entry name" value="Winged helix-like DNA-binding domain superfamily/Winged helix DNA-binding domain"/>
    <property type="match status" value="1"/>
</dbReference>
<gene>
    <name evidence="5" type="ORF">GCM10007108_01050</name>
</gene>
<keyword evidence="6" id="KW-1185">Reference proteome</keyword>
<dbReference type="RefSeq" id="WP_188679404.1">
    <property type="nucleotide sequence ID" value="NZ_BMNY01000001.1"/>
</dbReference>
<dbReference type="SMART" id="SM00895">
    <property type="entry name" value="FCD"/>
    <property type="match status" value="1"/>
</dbReference>
<accession>A0AA37F8M0</accession>
<keyword evidence="2" id="KW-0238">DNA-binding</keyword>
<dbReference type="EMBL" id="BMNY01000001">
    <property type="protein sequence ID" value="GGM66652.1"/>
    <property type="molecule type" value="Genomic_DNA"/>
</dbReference>
<dbReference type="PANTHER" id="PTHR43537">
    <property type="entry name" value="TRANSCRIPTIONAL REGULATOR, GNTR FAMILY"/>
    <property type="match status" value="1"/>
</dbReference>
<dbReference type="InterPro" id="IPR036388">
    <property type="entry name" value="WH-like_DNA-bd_sf"/>
</dbReference>
<evidence type="ECO:0000256" key="2">
    <source>
        <dbReference type="ARBA" id="ARBA00023125"/>
    </source>
</evidence>
<evidence type="ECO:0000256" key="1">
    <source>
        <dbReference type="ARBA" id="ARBA00023015"/>
    </source>
</evidence>
<dbReference type="InterPro" id="IPR036390">
    <property type="entry name" value="WH_DNA-bd_sf"/>
</dbReference>
<feature type="domain" description="HTH gntR-type" evidence="4">
    <location>
        <begin position="10"/>
        <end position="79"/>
    </location>
</feature>
<evidence type="ECO:0000259" key="4">
    <source>
        <dbReference type="PROSITE" id="PS50949"/>
    </source>
</evidence>
<reference evidence="5" key="2">
    <citation type="submission" date="2022-09" db="EMBL/GenBank/DDBJ databases">
        <authorList>
            <person name="Sun Q."/>
            <person name="Ohkuma M."/>
        </authorList>
    </citation>
    <scope>NUCLEOTIDE SEQUENCE</scope>
    <source>
        <strain evidence="5">JCM 13583</strain>
    </source>
</reference>
<dbReference type="PRINTS" id="PR00035">
    <property type="entry name" value="HTHGNTR"/>
</dbReference>
<dbReference type="GO" id="GO:0003677">
    <property type="term" value="F:DNA binding"/>
    <property type="evidence" value="ECO:0007669"/>
    <property type="project" value="UniProtKB-KW"/>
</dbReference>
<evidence type="ECO:0000256" key="3">
    <source>
        <dbReference type="ARBA" id="ARBA00023163"/>
    </source>
</evidence>
<dbReference type="InterPro" id="IPR011711">
    <property type="entry name" value="GntR_C"/>
</dbReference>
<comment type="caution">
    <text evidence="5">The sequence shown here is derived from an EMBL/GenBank/DDBJ whole genome shotgun (WGS) entry which is preliminary data.</text>
</comment>